<protein>
    <submittedName>
        <fullName evidence="1">Uncharacterized protein</fullName>
    </submittedName>
</protein>
<proteinExistence type="predicted"/>
<gene>
    <name evidence="1" type="ORF">V6N12_036804</name>
</gene>
<reference evidence="1 2" key="1">
    <citation type="journal article" date="2024" name="G3 (Bethesda)">
        <title>Genome assembly of Hibiscus sabdariffa L. provides insights into metabolisms of medicinal natural products.</title>
        <authorList>
            <person name="Kim T."/>
        </authorList>
    </citation>
    <scope>NUCLEOTIDE SEQUENCE [LARGE SCALE GENOMIC DNA]</scope>
    <source>
        <strain evidence="1">TK-2024</strain>
        <tissue evidence="1">Old leaves</tissue>
    </source>
</reference>
<name>A0ABR2BUZ9_9ROSI</name>
<keyword evidence="2" id="KW-1185">Reference proteome</keyword>
<dbReference type="EMBL" id="JBBPBM010000080">
    <property type="protein sequence ID" value="KAK8510890.1"/>
    <property type="molecule type" value="Genomic_DNA"/>
</dbReference>
<comment type="caution">
    <text evidence="1">The sequence shown here is derived from an EMBL/GenBank/DDBJ whole genome shotgun (WGS) entry which is preliminary data.</text>
</comment>
<organism evidence="1 2">
    <name type="scientific">Hibiscus sabdariffa</name>
    <name type="common">roselle</name>
    <dbReference type="NCBI Taxonomy" id="183260"/>
    <lineage>
        <taxon>Eukaryota</taxon>
        <taxon>Viridiplantae</taxon>
        <taxon>Streptophyta</taxon>
        <taxon>Embryophyta</taxon>
        <taxon>Tracheophyta</taxon>
        <taxon>Spermatophyta</taxon>
        <taxon>Magnoliopsida</taxon>
        <taxon>eudicotyledons</taxon>
        <taxon>Gunneridae</taxon>
        <taxon>Pentapetalae</taxon>
        <taxon>rosids</taxon>
        <taxon>malvids</taxon>
        <taxon>Malvales</taxon>
        <taxon>Malvaceae</taxon>
        <taxon>Malvoideae</taxon>
        <taxon>Hibiscus</taxon>
    </lineage>
</organism>
<evidence type="ECO:0000313" key="1">
    <source>
        <dbReference type="EMBL" id="KAK8510890.1"/>
    </source>
</evidence>
<evidence type="ECO:0000313" key="2">
    <source>
        <dbReference type="Proteomes" id="UP001472677"/>
    </source>
</evidence>
<accession>A0ABR2BUZ9</accession>
<dbReference type="Proteomes" id="UP001472677">
    <property type="component" value="Unassembled WGS sequence"/>
</dbReference>
<sequence length="77" mass="8589">MTKGMPRLETTGPAQAEISAGIQILAERLAVLLAYPYVQLTECLDRTQYPSAEKLSPLYNRCHKDIFLTRQTFAASS</sequence>